<keyword evidence="2" id="KW-1133">Transmembrane helix</keyword>
<evidence type="ECO:0000313" key="4">
    <source>
        <dbReference type="EMBL" id="CAA9890115.1"/>
    </source>
</evidence>
<feature type="domain" description="AsmA" evidence="3">
    <location>
        <begin position="27"/>
        <end position="569"/>
    </location>
</feature>
<feature type="transmembrane region" description="Helical" evidence="2">
    <location>
        <begin position="29"/>
        <end position="52"/>
    </location>
</feature>
<dbReference type="Pfam" id="PF05170">
    <property type="entry name" value="AsmA"/>
    <property type="match status" value="1"/>
</dbReference>
<keyword evidence="5" id="KW-1185">Reference proteome</keyword>
<dbReference type="InterPro" id="IPR007844">
    <property type="entry name" value="AsmA"/>
</dbReference>
<name>A0A8S0WZD4_9GAMM</name>
<dbReference type="PANTHER" id="PTHR30441">
    <property type="entry name" value="DUF748 DOMAIN-CONTAINING PROTEIN"/>
    <property type="match status" value="1"/>
</dbReference>
<keyword evidence="2" id="KW-0812">Transmembrane</keyword>
<dbReference type="AlphaFoldDB" id="A0A8S0WZD4"/>
<dbReference type="EMBL" id="CADCXN010000046">
    <property type="protein sequence ID" value="CAA9890115.1"/>
    <property type="molecule type" value="Genomic_DNA"/>
</dbReference>
<evidence type="ECO:0000313" key="5">
    <source>
        <dbReference type="Proteomes" id="UP000494216"/>
    </source>
</evidence>
<organism evidence="4 5">
    <name type="scientific">Candidatus Methylobacter favarea</name>
    <dbReference type="NCBI Taxonomy" id="2707345"/>
    <lineage>
        <taxon>Bacteria</taxon>
        <taxon>Pseudomonadati</taxon>
        <taxon>Pseudomonadota</taxon>
        <taxon>Gammaproteobacteria</taxon>
        <taxon>Methylococcales</taxon>
        <taxon>Methylococcaceae</taxon>
        <taxon>Methylobacter</taxon>
    </lineage>
</organism>
<reference evidence="4 5" key="1">
    <citation type="submission" date="2020-02" db="EMBL/GenBank/DDBJ databases">
        <authorList>
            <person name="Hogendoorn C."/>
        </authorList>
    </citation>
    <scope>NUCLEOTIDE SEQUENCE [LARGE SCALE GENOMIC DNA]</scope>
    <source>
        <strain evidence="4">METHB21</strain>
    </source>
</reference>
<dbReference type="PANTHER" id="PTHR30441:SF9">
    <property type="entry name" value="ASMA FAMILY PROTEIN YHJG"/>
    <property type="match status" value="1"/>
</dbReference>
<gene>
    <name evidence="4" type="ORF">METHB2_190002</name>
</gene>
<proteinExistence type="predicted"/>
<keyword evidence="2" id="KW-0472">Membrane</keyword>
<dbReference type="Proteomes" id="UP000494216">
    <property type="component" value="Unassembled WGS sequence"/>
</dbReference>
<accession>A0A8S0WZD4</accession>
<feature type="compositionally biased region" description="Basic residues" evidence="1">
    <location>
        <begin position="685"/>
        <end position="697"/>
    </location>
</feature>
<evidence type="ECO:0000256" key="1">
    <source>
        <dbReference type="SAM" id="MobiDB-lite"/>
    </source>
</evidence>
<dbReference type="GO" id="GO:0005886">
    <property type="term" value="C:plasma membrane"/>
    <property type="evidence" value="ECO:0007669"/>
    <property type="project" value="TreeGrafter"/>
</dbReference>
<sequence>MTGLWNSLFEITGVLEMSSSNSISTRFKVILRWIGIILLILCLIGFAVVYFMPGDWLRHTAGSKVSALLGREFAIDGDINVDWDWTTPEVSLHKVRIANIPESKDPNLLAIDEINFQIKIWKLLLAELNLPSLNFIKPKIILEKFAANKKNWDFPLLSMASKAVLPEDRFNFPIIGSLSIEEGKLAYRDNPKKLAITLDIDTAKGKAESQKDRYRLSGQGTLQDKPFSLQAKGGSLSMLRNNTAPYPLDLVIKMGSTSMFIKGTFADPVQMAGMNAQLNLRGNNLADLFHLTQIPLPPTPPYKLSGRLQKHNDVWEFQKFKGQVGDSDLSGDLTYDVKRERGFVKANLVSQLLDMDDLSGFIGATPSKGTLSAEQKARAEREKSNPRLLPDVPIDLTRLRAADMEVRLKAHRINAQEWPIDNLDIGFNLQKGVLRLDPLNFGIANGTVSGSLVLNGQKNVPLIQTDLMIKRLSLKQFFNNPQFESLSAGHFGGRLKVKGNGRSLADVLATSEGRITLLMTGGRISLLVIKGAGLDVAGATPLLLGKDKSTDIRCAIGDFKVDNGLLTSDIFVFDTTDSNIAGNARINLKEETIDVKVEAHPKDFSPLSARTPITVTGRLKKPDIGLDPKELAARGASAAVLGAVLTPLAAIIPFIELGLGEDSDCRELIQQARSRSVPQPASGKTKVRQSKSRIRKP</sequence>
<feature type="region of interest" description="Disordered" evidence="1">
    <location>
        <begin position="672"/>
        <end position="697"/>
    </location>
</feature>
<evidence type="ECO:0000256" key="2">
    <source>
        <dbReference type="SAM" id="Phobius"/>
    </source>
</evidence>
<evidence type="ECO:0000259" key="3">
    <source>
        <dbReference type="Pfam" id="PF05170"/>
    </source>
</evidence>
<dbReference type="GO" id="GO:0090313">
    <property type="term" value="P:regulation of protein targeting to membrane"/>
    <property type="evidence" value="ECO:0007669"/>
    <property type="project" value="TreeGrafter"/>
</dbReference>
<dbReference type="InterPro" id="IPR052894">
    <property type="entry name" value="AsmA-related"/>
</dbReference>
<protein>
    <recommendedName>
        <fullName evidence="3">AsmA domain-containing protein</fullName>
    </recommendedName>
</protein>
<comment type="caution">
    <text evidence="4">The sequence shown here is derived from an EMBL/GenBank/DDBJ whole genome shotgun (WGS) entry which is preliminary data.</text>
</comment>